<feature type="compositionally biased region" description="Low complexity" evidence="1">
    <location>
        <begin position="125"/>
        <end position="139"/>
    </location>
</feature>
<feature type="region of interest" description="Disordered" evidence="1">
    <location>
        <begin position="72"/>
        <end position="91"/>
    </location>
</feature>
<keyword evidence="4" id="KW-1185">Reference proteome</keyword>
<keyword evidence="2" id="KW-0472">Membrane</keyword>
<feature type="compositionally biased region" description="Polar residues" evidence="1">
    <location>
        <begin position="72"/>
        <end position="81"/>
    </location>
</feature>
<feature type="region of interest" description="Disordered" evidence="1">
    <location>
        <begin position="102"/>
        <end position="214"/>
    </location>
</feature>
<keyword evidence="2" id="KW-1133">Transmembrane helix</keyword>
<sequence length="244" mass="28083">MNFKSLTLITFFLLLILLLVQNSQAIPIIILGNTAINIPLSIVIFSGFLGGIISTLIIKFLVNLSSPKIPKSNNYKSNYPNQPSPPEPQEYSRTIEEKYHPNYQPKYQDDPIYPDELDIENKPSPNNIETIENNHNNTPELEEINQEKNQPSIEEKKETPIDTSSPLENSETATQTNQKTRQAAPYSYQPRERTEIVPKTAKIPPRQPSRTVSEDIYEATYRVITPPYQEEEDFDEFNEEDWDI</sequence>
<dbReference type="RefSeq" id="WP_193800642.1">
    <property type="nucleotide sequence ID" value="NZ_JADEWC010000012.1"/>
</dbReference>
<evidence type="ECO:0000256" key="1">
    <source>
        <dbReference type="SAM" id="MobiDB-lite"/>
    </source>
</evidence>
<evidence type="ECO:0000313" key="4">
    <source>
        <dbReference type="Proteomes" id="UP000654604"/>
    </source>
</evidence>
<evidence type="ECO:0008006" key="5">
    <source>
        <dbReference type="Google" id="ProtNLM"/>
    </source>
</evidence>
<evidence type="ECO:0000313" key="3">
    <source>
        <dbReference type="EMBL" id="MBE9222484.1"/>
    </source>
</evidence>
<dbReference type="Proteomes" id="UP000654604">
    <property type="component" value="Unassembled WGS sequence"/>
</dbReference>
<feature type="transmembrane region" description="Helical" evidence="2">
    <location>
        <begin position="35"/>
        <end position="62"/>
    </location>
</feature>
<gene>
    <name evidence="3" type="ORF">IQ215_07210</name>
</gene>
<comment type="caution">
    <text evidence="3">The sequence shown here is derived from an EMBL/GenBank/DDBJ whole genome shotgun (WGS) entry which is preliminary data.</text>
</comment>
<reference evidence="3 4" key="1">
    <citation type="submission" date="2020-10" db="EMBL/GenBank/DDBJ databases">
        <authorList>
            <person name="Castelo-Branco R."/>
            <person name="Eusebio N."/>
            <person name="Adriana R."/>
            <person name="Vieira A."/>
            <person name="Brugerolle De Fraissinette N."/>
            <person name="Rezende De Castro R."/>
            <person name="Schneider M.P."/>
            <person name="Vasconcelos V."/>
            <person name="Leao P.N."/>
        </authorList>
    </citation>
    <scope>NUCLEOTIDE SEQUENCE [LARGE SCALE GENOMIC DNA]</scope>
    <source>
        <strain evidence="3 4">LEGE 03274</strain>
    </source>
</reference>
<dbReference type="EMBL" id="JADEWC010000012">
    <property type="protein sequence ID" value="MBE9222484.1"/>
    <property type="molecule type" value="Genomic_DNA"/>
</dbReference>
<keyword evidence="2" id="KW-0812">Transmembrane</keyword>
<protein>
    <recommendedName>
        <fullName evidence="5">Lipopolysaccharide assembly protein A domain-containing protein</fullName>
    </recommendedName>
</protein>
<accession>A0ABR9V6K9</accession>
<evidence type="ECO:0000256" key="2">
    <source>
        <dbReference type="SAM" id="Phobius"/>
    </source>
</evidence>
<organism evidence="3 4">
    <name type="scientific">Cyanobacterium stanieri LEGE 03274</name>
    <dbReference type="NCBI Taxonomy" id="1828756"/>
    <lineage>
        <taxon>Bacteria</taxon>
        <taxon>Bacillati</taxon>
        <taxon>Cyanobacteriota</taxon>
        <taxon>Cyanophyceae</taxon>
        <taxon>Oscillatoriophycideae</taxon>
        <taxon>Chroococcales</taxon>
        <taxon>Geminocystaceae</taxon>
        <taxon>Cyanobacterium</taxon>
    </lineage>
</organism>
<name>A0ABR9V6K9_9CHRO</name>
<feature type="compositionally biased region" description="Polar residues" evidence="1">
    <location>
        <begin position="161"/>
        <end position="181"/>
    </location>
</feature>
<proteinExistence type="predicted"/>